<dbReference type="InterPro" id="IPR050072">
    <property type="entry name" value="Peptidase_M20A"/>
</dbReference>
<proteinExistence type="predicted"/>
<dbReference type="PANTHER" id="PTHR43808">
    <property type="entry name" value="ACETYLORNITHINE DEACETYLASE"/>
    <property type="match status" value="1"/>
</dbReference>
<dbReference type="InterPro" id="IPR017150">
    <property type="entry name" value="Pept_M20_glutamate_carboxypep"/>
</dbReference>
<evidence type="ECO:0000256" key="5">
    <source>
        <dbReference type="PIRSR" id="PIRSR037238-1"/>
    </source>
</evidence>
<protein>
    <submittedName>
        <fullName evidence="7">M20 family peptidase</fullName>
    </submittedName>
</protein>
<sequence>MNQTPGTPSAADLEADGPRLLERLRRLVNLESPSRDAEASARINELLAAWWRAAGAEVTLHVTPAGTHLVAEVPGRGEPLLFVGHSDTVWPVGSLDGEVPWLVDGDTVAGPGVFDMKSGLLVMLEAVDRLRGRETQRRAVRVVVVCDEEIGSPESRPLLERCCQGVVAAIGFESPHPDGALKVGRRGSTRVRIAVTGKAAHAALDPDGGASAIDELVDQLAAVRAITGDPTLASEVLCNSGTIQGGTRANVVSAHAEAELGLRFMDGRTEERVLSALRGLTPVRERAQLEVEILSHRPAWAPSAGDTAFAGTLSRLAAGLGLTLEGRPAAGAGDTNLVGSLGIPTVDGFGPVGAGAHAVTERASLASMHQRAELLAQVLLEF</sequence>
<gene>
    <name evidence="7" type="ORF">DWB68_14950</name>
</gene>
<dbReference type="Pfam" id="PF01546">
    <property type="entry name" value="Peptidase_M20"/>
    <property type="match status" value="1"/>
</dbReference>
<dbReference type="Pfam" id="PF07687">
    <property type="entry name" value="M20_dimer"/>
    <property type="match status" value="1"/>
</dbReference>
<keyword evidence="3" id="KW-0378">Hydrolase</keyword>
<reference evidence="7 8" key="1">
    <citation type="submission" date="2018-07" db="EMBL/GenBank/DDBJ databases">
        <title>Arthrobacter sp. nov., isolated from raw cow's milk with high bacterial count.</title>
        <authorList>
            <person name="Hahne J."/>
            <person name="Isele D."/>
            <person name="Lipski A."/>
        </authorList>
    </citation>
    <scope>NUCLEOTIDE SEQUENCE [LARGE SCALE GENOMIC DNA]</scope>
    <source>
        <strain evidence="7 8">JZ R-35</strain>
    </source>
</reference>
<dbReference type="SUPFAM" id="SSF53187">
    <property type="entry name" value="Zn-dependent exopeptidases"/>
    <property type="match status" value="1"/>
</dbReference>
<dbReference type="SUPFAM" id="SSF55031">
    <property type="entry name" value="Bacterial exopeptidase dimerisation domain"/>
    <property type="match status" value="1"/>
</dbReference>
<feature type="active site" description="Proton acceptor" evidence="5">
    <location>
        <position position="148"/>
    </location>
</feature>
<evidence type="ECO:0000259" key="6">
    <source>
        <dbReference type="Pfam" id="PF07687"/>
    </source>
</evidence>
<dbReference type="AlphaFoldDB" id="A0A399J6E5"/>
<dbReference type="Gene3D" id="3.40.630.10">
    <property type="entry name" value="Zn peptidases"/>
    <property type="match status" value="1"/>
</dbReference>
<organism evidence="7 8">
    <name type="scientific">Galactobacter valiniphilus</name>
    <dbReference type="NCBI Taxonomy" id="2676122"/>
    <lineage>
        <taxon>Bacteria</taxon>
        <taxon>Bacillati</taxon>
        <taxon>Actinomycetota</taxon>
        <taxon>Actinomycetes</taxon>
        <taxon>Micrococcales</taxon>
        <taxon>Micrococcaceae</taxon>
        <taxon>Galactobacter</taxon>
    </lineage>
</organism>
<dbReference type="PANTHER" id="PTHR43808:SF9">
    <property type="entry name" value="BLL0789 PROTEIN"/>
    <property type="match status" value="1"/>
</dbReference>
<evidence type="ECO:0000313" key="7">
    <source>
        <dbReference type="EMBL" id="RII41011.1"/>
    </source>
</evidence>
<evidence type="ECO:0000313" key="8">
    <source>
        <dbReference type="Proteomes" id="UP000265419"/>
    </source>
</evidence>
<keyword evidence="2" id="KW-0479">Metal-binding</keyword>
<dbReference type="PIRSF" id="PIRSF037238">
    <property type="entry name" value="Carboxypeptidase_G2"/>
    <property type="match status" value="1"/>
</dbReference>
<evidence type="ECO:0000256" key="3">
    <source>
        <dbReference type="ARBA" id="ARBA00022801"/>
    </source>
</evidence>
<dbReference type="InterPro" id="IPR036264">
    <property type="entry name" value="Bact_exopeptidase_dim_dom"/>
</dbReference>
<comment type="caution">
    <text evidence="7">The sequence shown here is derived from an EMBL/GenBank/DDBJ whole genome shotgun (WGS) entry which is preliminary data.</text>
</comment>
<dbReference type="InterPro" id="IPR011650">
    <property type="entry name" value="Peptidase_M20_dimer"/>
</dbReference>
<name>A0A399J6E5_9MICC</name>
<dbReference type="PROSITE" id="PS00758">
    <property type="entry name" value="ARGE_DAPE_CPG2_1"/>
    <property type="match status" value="1"/>
</dbReference>
<dbReference type="GO" id="GO:0016787">
    <property type="term" value="F:hydrolase activity"/>
    <property type="evidence" value="ECO:0007669"/>
    <property type="project" value="UniProtKB-KW"/>
</dbReference>
<keyword evidence="8" id="KW-1185">Reference proteome</keyword>
<dbReference type="InterPro" id="IPR002933">
    <property type="entry name" value="Peptidase_M20"/>
</dbReference>
<dbReference type="InterPro" id="IPR001261">
    <property type="entry name" value="ArgE/DapE_CS"/>
</dbReference>
<dbReference type="Gene3D" id="3.30.70.360">
    <property type="match status" value="1"/>
</dbReference>
<keyword evidence="4" id="KW-0862">Zinc</keyword>
<dbReference type="RefSeq" id="WP_119425922.1">
    <property type="nucleotide sequence ID" value="NZ_QQXK01000041.1"/>
</dbReference>
<evidence type="ECO:0000256" key="4">
    <source>
        <dbReference type="ARBA" id="ARBA00022833"/>
    </source>
</evidence>
<evidence type="ECO:0000256" key="1">
    <source>
        <dbReference type="ARBA" id="ARBA00001947"/>
    </source>
</evidence>
<dbReference type="GO" id="GO:0046872">
    <property type="term" value="F:metal ion binding"/>
    <property type="evidence" value="ECO:0007669"/>
    <property type="project" value="UniProtKB-KW"/>
</dbReference>
<feature type="active site" evidence="5">
    <location>
        <position position="87"/>
    </location>
</feature>
<evidence type="ECO:0000256" key="2">
    <source>
        <dbReference type="ARBA" id="ARBA00022723"/>
    </source>
</evidence>
<comment type="cofactor">
    <cofactor evidence="1">
        <name>Zn(2+)</name>
        <dbReference type="ChEBI" id="CHEBI:29105"/>
    </cofactor>
</comment>
<feature type="domain" description="Peptidase M20 dimerisation" evidence="6">
    <location>
        <begin position="183"/>
        <end position="278"/>
    </location>
</feature>
<accession>A0A399J6E5</accession>
<dbReference type="EMBL" id="QQXK01000041">
    <property type="protein sequence ID" value="RII41011.1"/>
    <property type="molecule type" value="Genomic_DNA"/>
</dbReference>
<dbReference type="Proteomes" id="UP000265419">
    <property type="component" value="Unassembled WGS sequence"/>
</dbReference>